<dbReference type="GO" id="GO:0000725">
    <property type="term" value="P:recombinational repair"/>
    <property type="evidence" value="ECO:0007669"/>
    <property type="project" value="TreeGrafter"/>
</dbReference>
<evidence type="ECO:0000259" key="17">
    <source>
        <dbReference type="PROSITE" id="PS51217"/>
    </source>
</evidence>
<evidence type="ECO:0000256" key="3">
    <source>
        <dbReference type="ARBA" id="ARBA00022763"/>
    </source>
</evidence>
<dbReference type="RefSeq" id="WP_181022466.1">
    <property type="nucleotide sequence ID" value="NZ_FNUL01000002.1"/>
</dbReference>
<keyword evidence="3" id="KW-0227">DNA damage</keyword>
<keyword evidence="2 14" id="KW-0547">Nucleotide-binding</keyword>
<evidence type="ECO:0000259" key="16">
    <source>
        <dbReference type="PROSITE" id="PS51198"/>
    </source>
</evidence>
<dbReference type="PANTHER" id="PTHR11070:SF48">
    <property type="entry name" value="ATP-DEPENDENT HELICASE_NUCLEASE SUBUNIT A"/>
    <property type="match status" value="1"/>
</dbReference>
<keyword evidence="7 14" id="KW-0067">ATP-binding</keyword>
<dbReference type="PROSITE" id="PS51217">
    <property type="entry name" value="UVRD_HELICASE_CTER"/>
    <property type="match status" value="1"/>
</dbReference>
<dbReference type="NCBIfam" id="TIGR02785">
    <property type="entry name" value="addA_Gpos"/>
    <property type="match status" value="1"/>
</dbReference>
<evidence type="ECO:0000256" key="12">
    <source>
        <dbReference type="ARBA" id="ARBA00034808"/>
    </source>
</evidence>
<dbReference type="GO" id="GO:0003677">
    <property type="term" value="F:DNA binding"/>
    <property type="evidence" value="ECO:0007669"/>
    <property type="project" value="UniProtKB-KW"/>
</dbReference>
<evidence type="ECO:0000256" key="6">
    <source>
        <dbReference type="ARBA" id="ARBA00022839"/>
    </source>
</evidence>
<evidence type="ECO:0000256" key="2">
    <source>
        <dbReference type="ARBA" id="ARBA00022741"/>
    </source>
</evidence>
<dbReference type="InterPro" id="IPR011335">
    <property type="entry name" value="Restrct_endonuc-II-like"/>
</dbReference>
<feature type="binding site" evidence="14">
    <location>
        <begin position="24"/>
        <end position="31"/>
    </location>
    <ligand>
        <name>ATP</name>
        <dbReference type="ChEBI" id="CHEBI:30616"/>
    </ligand>
</feature>
<keyword evidence="6" id="KW-0269">Exonuclease</keyword>
<evidence type="ECO:0000256" key="10">
    <source>
        <dbReference type="ARBA" id="ARBA00023235"/>
    </source>
</evidence>
<dbReference type="Gene3D" id="3.90.320.10">
    <property type="match status" value="1"/>
</dbReference>
<organism evidence="18 19">
    <name type="scientific">Lachnospira multipara</name>
    <dbReference type="NCBI Taxonomy" id="28051"/>
    <lineage>
        <taxon>Bacteria</taxon>
        <taxon>Bacillati</taxon>
        <taxon>Bacillota</taxon>
        <taxon>Clostridia</taxon>
        <taxon>Lachnospirales</taxon>
        <taxon>Lachnospiraceae</taxon>
        <taxon>Lachnospira</taxon>
    </lineage>
</organism>
<reference evidence="18 19" key="1">
    <citation type="submission" date="2016-10" db="EMBL/GenBank/DDBJ databases">
        <authorList>
            <person name="de Groot N.N."/>
        </authorList>
    </citation>
    <scope>NUCLEOTIDE SEQUENCE [LARGE SCALE GENOMIC DNA]</scope>
    <source>
        <strain evidence="18 19">D15d</strain>
    </source>
</reference>
<dbReference type="EMBL" id="FNUL01000002">
    <property type="protein sequence ID" value="SEF49391.1"/>
    <property type="molecule type" value="Genomic_DNA"/>
</dbReference>
<dbReference type="InterPro" id="IPR011604">
    <property type="entry name" value="PDDEXK-like_dom_sf"/>
</dbReference>
<keyword evidence="1" id="KW-0540">Nuclease</keyword>
<dbReference type="InterPro" id="IPR014152">
    <property type="entry name" value="AddA"/>
</dbReference>
<dbReference type="Pfam" id="PF00580">
    <property type="entry name" value="UvrD-helicase"/>
    <property type="match status" value="1"/>
</dbReference>
<accession>A0A1H5SHX2</accession>
<proteinExistence type="predicted"/>
<protein>
    <recommendedName>
        <fullName evidence="12">DNA 3'-5' helicase</fullName>
        <ecNumber evidence="12">5.6.2.4</ecNumber>
    </recommendedName>
</protein>
<keyword evidence="9" id="KW-0234">DNA repair</keyword>
<dbReference type="GO" id="GO:0005829">
    <property type="term" value="C:cytosol"/>
    <property type="evidence" value="ECO:0007669"/>
    <property type="project" value="TreeGrafter"/>
</dbReference>
<feature type="domain" description="UvrD-like helicase C-terminal" evidence="17">
    <location>
        <begin position="520"/>
        <end position="830"/>
    </location>
</feature>
<evidence type="ECO:0000256" key="14">
    <source>
        <dbReference type="PROSITE-ProRule" id="PRU00560"/>
    </source>
</evidence>
<dbReference type="FunFam" id="3.40.50.300:FF:001236">
    <property type="entry name" value="ATP-dependent helicase/nuclease subunit A"/>
    <property type="match status" value="1"/>
</dbReference>
<evidence type="ECO:0000256" key="15">
    <source>
        <dbReference type="SAM" id="Coils"/>
    </source>
</evidence>
<sequence>MGKNWTKDQLLAIKERDKNILVSAAAGSGKTAVLVERIVEMITTEPVTDIDKFVVVTFTKAAASEMKDRIRKALEAKLDENPLDTNLLRQQTLLNNAQITTIDSFCLWIIKNHFSEIDLDPGFRTADQGEIKLLGADVLDDLIEEYYEKQDKDFLNLVEAYATGRDDSKINDLIEKVYDLARSNPWIDEWYDKVLKVYESIDSDDDNAAIKDCLSSIVLSLEGYADLYEGMIEICDRPMGPEKYKSTMQAEAAGMKSLLESENLKEFIEKLGRISFDRMPTIRSNPDIDDDLKNQVKNARDDYKKYIEKLKKTFSRDYDGLIADVKHCYTYVKTIIKLAKEYNERLAAVKKDRGIIDFNDMEHMALSILIKKEDGDIVYTDTANELAKNFDYIMIDEYQDSNMLQEVILNAVSKLRLNEPNNVYMVGDVKQSIYRFRLACPDLFIEKYDSYKYDSDEFKKIELKMNFRSRKEVLFATNDVFLNVFNKAFCGISYTSEVSLNPGFPYPETSSHDSFDNSPCEIHLIDGKGVDFIESDDDDSLDADMSAGYEEGSYNNKELEALHIVSLVRKIVNEENYVFDTDLGDYRRASYRDIVVLVRSNKGWSDRLVNILMNNNIPAYSDYSEGYFNVREISVLLSFLTIVDNPVQEIPLSASLLSYFGGFNSEDLVNIRVLGRYLKKENCLEHPNLYHEMLAIVEEVDGILDEDFEAISLEEIRQLANKIEVFLTELNDYRKKSNLLNVYDLLWDIIYNSGYYDYVGTMPAGKRRQLNLEIFLDKAAAYSKTSYTGLFNFLRYIERLKKFDIDFEEASTLSENEDLVRIMTIHKSKGLEFPIVIMAGVNKQYNLQDSKGTLILDSNLGMGMDYIDLDTRTKTSTIVKGAIKNRIDREARAEEQRVLYVAMTRAREKLIMVSAVDDANKLIETATSDATLVNNANGFSYMQLNKHNSFLAMVLPVALLPKERQTGDFQIDILAAADVVKEAQSVEVVETTMTKEDFKKGSLPPLPDYVIDPKAERPVKVTVSALKKMQADADFDSDAMSIVKEDYKDQEEAMEDSMENSMENSMVDPSMEIQKNLESKDNLESQETELTKEYENKHVPKFIKNTVDELVGNERGSAYHRVFECLDYSKVETLEDIKDNLHKMLIDEKITKQQYDCIKPEDIYKFTKSEVGKLATRASSLGKLRREQPFVFDVDGQLVQGIIDMFIIEDDGITIVDYKTDRVRFGKVGIDELKKRYKIQLDYYAMAIEQITGLKVLKKVIYSVVMGKEIEV</sequence>
<dbReference type="GO" id="GO:0016887">
    <property type="term" value="F:ATP hydrolysis activity"/>
    <property type="evidence" value="ECO:0007669"/>
    <property type="project" value="RHEA"/>
</dbReference>
<dbReference type="Gene3D" id="3.40.50.300">
    <property type="entry name" value="P-loop containing nucleotide triphosphate hydrolases"/>
    <property type="match status" value="4"/>
</dbReference>
<dbReference type="InterPro" id="IPR014016">
    <property type="entry name" value="UvrD-like_ATP-bd"/>
</dbReference>
<dbReference type="SUPFAM" id="SSF52980">
    <property type="entry name" value="Restriction endonuclease-like"/>
    <property type="match status" value="1"/>
</dbReference>
<evidence type="ECO:0000256" key="7">
    <source>
        <dbReference type="ARBA" id="ARBA00022840"/>
    </source>
</evidence>
<dbReference type="STRING" id="1410661.GCA_000702205_00547"/>
<evidence type="ECO:0000256" key="1">
    <source>
        <dbReference type="ARBA" id="ARBA00022722"/>
    </source>
</evidence>
<evidence type="ECO:0000313" key="19">
    <source>
        <dbReference type="Proteomes" id="UP000236726"/>
    </source>
</evidence>
<evidence type="ECO:0000256" key="5">
    <source>
        <dbReference type="ARBA" id="ARBA00022806"/>
    </source>
</evidence>
<dbReference type="InterPro" id="IPR014017">
    <property type="entry name" value="DNA_helicase_UvrD-like_C"/>
</dbReference>
<evidence type="ECO:0000313" key="18">
    <source>
        <dbReference type="EMBL" id="SEF49391.1"/>
    </source>
</evidence>
<evidence type="ECO:0000256" key="13">
    <source>
        <dbReference type="ARBA" id="ARBA00048988"/>
    </source>
</evidence>
<evidence type="ECO:0000256" key="9">
    <source>
        <dbReference type="ARBA" id="ARBA00023204"/>
    </source>
</evidence>
<dbReference type="SUPFAM" id="SSF52540">
    <property type="entry name" value="P-loop containing nucleoside triphosphate hydrolases"/>
    <property type="match status" value="2"/>
</dbReference>
<dbReference type="GO" id="GO:0033202">
    <property type="term" value="C:DNA helicase complex"/>
    <property type="evidence" value="ECO:0007669"/>
    <property type="project" value="TreeGrafter"/>
</dbReference>
<evidence type="ECO:0000256" key="8">
    <source>
        <dbReference type="ARBA" id="ARBA00023125"/>
    </source>
</evidence>
<dbReference type="InterPro" id="IPR038726">
    <property type="entry name" value="PDDEXK_AddAB-type"/>
</dbReference>
<dbReference type="InterPro" id="IPR027417">
    <property type="entry name" value="P-loop_NTPase"/>
</dbReference>
<keyword evidence="19" id="KW-1185">Reference proteome</keyword>
<dbReference type="PROSITE" id="PS51198">
    <property type="entry name" value="UVRD_HELICASE_ATP_BIND"/>
    <property type="match status" value="1"/>
</dbReference>
<dbReference type="PANTHER" id="PTHR11070">
    <property type="entry name" value="UVRD / RECB / PCRA DNA HELICASE FAMILY MEMBER"/>
    <property type="match status" value="1"/>
</dbReference>
<evidence type="ECO:0000256" key="4">
    <source>
        <dbReference type="ARBA" id="ARBA00022801"/>
    </source>
</evidence>
<dbReference type="AlphaFoldDB" id="A0A1H5SHX2"/>
<feature type="domain" description="UvrD-like helicase ATP-binding" evidence="16">
    <location>
        <begin position="3"/>
        <end position="470"/>
    </location>
</feature>
<name>A0A1H5SHX2_9FIRM</name>
<gene>
    <name evidence="18" type="ORF">SAMN05216537_102218</name>
</gene>
<comment type="catalytic activity">
    <reaction evidence="11">
        <text>Couples ATP hydrolysis with the unwinding of duplex DNA by translocating in the 3'-5' direction.</text>
        <dbReference type="EC" id="5.6.2.4"/>
    </reaction>
</comment>
<feature type="coiled-coil region" evidence="15">
    <location>
        <begin position="1040"/>
        <end position="1093"/>
    </location>
</feature>
<dbReference type="Pfam" id="PF12705">
    <property type="entry name" value="PDDEXK_1"/>
    <property type="match status" value="1"/>
</dbReference>
<dbReference type="GO" id="GO:0005524">
    <property type="term" value="F:ATP binding"/>
    <property type="evidence" value="ECO:0007669"/>
    <property type="project" value="UniProtKB-UniRule"/>
</dbReference>
<dbReference type="EC" id="5.6.2.4" evidence="12"/>
<dbReference type="Proteomes" id="UP000236726">
    <property type="component" value="Unassembled WGS sequence"/>
</dbReference>
<evidence type="ECO:0000256" key="11">
    <source>
        <dbReference type="ARBA" id="ARBA00034617"/>
    </source>
</evidence>
<keyword evidence="10" id="KW-0413">Isomerase</keyword>
<keyword evidence="5 14" id="KW-0347">Helicase</keyword>
<keyword evidence="8" id="KW-0238">DNA-binding</keyword>
<dbReference type="GO" id="GO:0043138">
    <property type="term" value="F:3'-5' DNA helicase activity"/>
    <property type="evidence" value="ECO:0007669"/>
    <property type="project" value="UniProtKB-EC"/>
</dbReference>
<dbReference type="GO" id="GO:0004527">
    <property type="term" value="F:exonuclease activity"/>
    <property type="evidence" value="ECO:0007669"/>
    <property type="project" value="UniProtKB-KW"/>
</dbReference>
<dbReference type="Pfam" id="PF13361">
    <property type="entry name" value="UvrD_C"/>
    <property type="match status" value="1"/>
</dbReference>
<comment type="catalytic activity">
    <reaction evidence="13">
        <text>ATP + H2O = ADP + phosphate + H(+)</text>
        <dbReference type="Rhea" id="RHEA:13065"/>
        <dbReference type="ChEBI" id="CHEBI:15377"/>
        <dbReference type="ChEBI" id="CHEBI:15378"/>
        <dbReference type="ChEBI" id="CHEBI:30616"/>
        <dbReference type="ChEBI" id="CHEBI:43474"/>
        <dbReference type="ChEBI" id="CHEBI:456216"/>
        <dbReference type="EC" id="5.6.2.4"/>
    </reaction>
</comment>
<keyword evidence="4 14" id="KW-0378">Hydrolase</keyword>
<dbReference type="InterPro" id="IPR000212">
    <property type="entry name" value="DNA_helicase_UvrD/REP"/>
</dbReference>
<keyword evidence="15" id="KW-0175">Coiled coil</keyword>
<dbReference type="GO" id="GO:0006302">
    <property type="term" value="P:double-strand break repair"/>
    <property type="evidence" value="ECO:0007669"/>
    <property type="project" value="InterPro"/>
</dbReference>